<dbReference type="InterPro" id="IPR039421">
    <property type="entry name" value="Type_1_exporter"/>
</dbReference>
<evidence type="ECO:0000313" key="2">
    <source>
        <dbReference type="EMBL" id="NEC63029.1"/>
    </source>
</evidence>
<comment type="caution">
    <text evidence="2">The sequence shown here is derived from an EMBL/GenBank/DDBJ whole genome shotgun (WGS) entry which is preliminary data.</text>
</comment>
<organism evidence="2 3">
    <name type="scientific">Amycolatopsis rubida</name>
    <dbReference type="NCBI Taxonomy" id="112413"/>
    <lineage>
        <taxon>Bacteria</taxon>
        <taxon>Bacillati</taxon>
        <taxon>Actinomycetota</taxon>
        <taxon>Actinomycetes</taxon>
        <taxon>Pseudonocardiales</taxon>
        <taxon>Pseudonocardiaceae</taxon>
        <taxon>Amycolatopsis</taxon>
    </lineage>
</organism>
<feature type="domain" description="ABC transporter" evidence="1">
    <location>
        <begin position="2"/>
        <end position="31"/>
    </location>
</feature>
<dbReference type="Proteomes" id="UP000470404">
    <property type="component" value="Unassembled WGS sequence"/>
</dbReference>
<dbReference type="InterPro" id="IPR027417">
    <property type="entry name" value="P-loop_NTPase"/>
</dbReference>
<protein>
    <submittedName>
        <fullName evidence="2">ATP-binding cassette domain-containing protein</fullName>
    </submittedName>
</protein>
<keyword evidence="2" id="KW-0067">ATP-binding</keyword>
<evidence type="ECO:0000259" key="1">
    <source>
        <dbReference type="Pfam" id="PF00005"/>
    </source>
</evidence>
<gene>
    <name evidence="2" type="ORF">G3I59_47445</name>
</gene>
<dbReference type="PANTHER" id="PTHR43394:SF1">
    <property type="entry name" value="ATP-BINDING CASSETTE SUB-FAMILY B MEMBER 10, MITOCHONDRIAL"/>
    <property type="match status" value="1"/>
</dbReference>
<keyword evidence="3" id="KW-1185">Reference proteome</keyword>
<dbReference type="GO" id="GO:0005524">
    <property type="term" value="F:ATP binding"/>
    <property type="evidence" value="ECO:0007669"/>
    <property type="project" value="UniProtKB-KW"/>
</dbReference>
<evidence type="ECO:0000313" key="3">
    <source>
        <dbReference type="Proteomes" id="UP000470404"/>
    </source>
</evidence>
<proteinExistence type="predicted"/>
<keyword evidence="2" id="KW-0547">Nucleotide-binding</keyword>
<dbReference type="Gene3D" id="3.40.50.300">
    <property type="entry name" value="P-loop containing nucleotide triphosphate hydrolases"/>
    <property type="match status" value="1"/>
</dbReference>
<dbReference type="PANTHER" id="PTHR43394">
    <property type="entry name" value="ATP-DEPENDENT PERMEASE MDL1, MITOCHONDRIAL"/>
    <property type="match status" value="1"/>
</dbReference>
<name>A0ABX0C8D8_9PSEU</name>
<dbReference type="InterPro" id="IPR003439">
    <property type="entry name" value="ABC_transporter-like_ATP-bd"/>
</dbReference>
<dbReference type="RefSeq" id="WP_161269846.1">
    <property type="nucleotide sequence ID" value="NZ_JAAGNC010000225.1"/>
</dbReference>
<dbReference type="SUPFAM" id="SSF52540">
    <property type="entry name" value="P-loop containing nucleoside triphosphate hydrolases"/>
    <property type="match status" value="1"/>
</dbReference>
<dbReference type="EMBL" id="JAAGNC010000225">
    <property type="protein sequence ID" value="NEC63029.1"/>
    <property type="molecule type" value="Genomic_DNA"/>
</dbReference>
<feature type="non-terminal residue" evidence="2">
    <location>
        <position position="1"/>
    </location>
</feature>
<accession>A0ABX0C8D8</accession>
<reference evidence="2 3" key="1">
    <citation type="submission" date="2020-01" db="EMBL/GenBank/DDBJ databases">
        <title>Insect and environment-associated Actinomycetes.</title>
        <authorList>
            <person name="Currrie C."/>
            <person name="Chevrette M."/>
            <person name="Carlson C."/>
            <person name="Stubbendieck R."/>
            <person name="Wendt-Pienkowski E."/>
        </authorList>
    </citation>
    <scope>NUCLEOTIDE SEQUENCE [LARGE SCALE GENOMIC DNA]</scope>
    <source>
        <strain evidence="2 3">SID8386</strain>
    </source>
</reference>
<sequence length="100" mass="10168">RSLSGGQRQRVALARALAAEPPVLVLQEPTTALDAVTEAEIAANLRALRAGRTTLVISASPALLAAADRVVVVRGGAVAASGSHADLLGSDVDYRELVTA</sequence>
<dbReference type="Pfam" id="PF00005">
    <property type="entry name" value="ABC_tran"/>
    <property type="match status" value="1"/>
</dbReference>